<dbReference type="Gene3D" id="1.10.10.2830">
    <property type="match status" value="1"/>
</dbReference>
<dbReference type="InterPro" id="IPR003115">
    <property type="entry name" value="ParB_N"/>
</dbReference>
<dbReference type="GO" id="GO:0007059">
    <property type="term" value="P:chromosome segregation"/>
    <property type="evidence" value="ECO:0007669"/>
    <property type="project" value="TreeGrafter"/>
</dbReference>
<dbReference type="Gene3D" id="3.90.1530.10">
    <property type="entry name" value="Conserved hypothetical protein from pyrococcus furiosus pfu- 392566-001, ParB domain"/>
    <property type="match status" value="1"/>
</dbReference>
<evidence type="ECO:0000313" key="5">
    <source>
        <dbReference type="EMBL" id="SNS55624.1"/>
    </source>
</evidence>
<name>A0A239FHT5_9BURK</name>
<dbReference type="RefSeq" id="WP_176442378.1">
    <property type="nucleotide sequence ID" value="NZ_FZOT01000003.1"/>
</dbReference>
<feature type="coiled-coil region" evidence="2">
    <location>
        <begin position="45"/>
        <end position="72"/>
    </location>
</feature>
<gene>
    <name evidence="5" type="ORF">SAMN06265795_103336</name>
</gene>
<proteinExistence type="inferred from homology"/>
<evidence type="ECO:0000256" key="1">
    <source>
        <dbReference type="ARBA" id="ARBA00006295"/>
    </source>
</evidence>
<evidence type="ECO:0000256" key="2">
    <source>
        <dbReference type="SAM" id="Coils"/>
    </source>
</evidence>
<dbReference type="GO" id="GO:0005694">
    <property type="term" value="C:chromosome"/>
    <property type="evidence" value="ECO:0007669"/>
    <property type="project" value="TreeGrafter"/>
</dbReference>
<feature type="domain" description="ParB-like N-terminal" evidence="4">
    <location>
        <begin position="76"/>
        <end position="165"/>
    </location>
</feature>
<dbReference type="PANTHER" id="PTHR33375">
    <property type="entry name" value="CHROMOSOME-PARTITIONING PROTEIN PARB-RELATED"/>
    <property type="match status" value="1"/>
</dbReference>
<reference evidence="5 6" key="1">
    <citation type="submission" date="2017-06" db="EMBL/GenBank/DDBJ databases">
        <authorList>
            <person name="Kim H.J."/>
            <person name="Triplett B.A."/>
        </authorList>
    </citation>
    <scope>NUCLEOTIDE SEQUENCE [LARGE SCALE GENOMIC DNA]</scope>
    <source>
        <strain evidence="5 6">U15</strain>
    </source>
</reference>
<protein>
    <submittedName>
        <fullName evidence="5">Chromosome partitioning protein, ParB family</fullName>
    </submittedName>
</protein>
<sequence length="334" mass="36836">MSMKDRLAAKAASIGSNPRNPPASNEPAPRAKTAPGQLMSSLPFLAEKEKEIEAKEKENAELREKLKAAEEGAAAREISLSELHEVAGRRRRLSDEQYSELRENLRNNPLVQAITVRRRNDGSFEIISGHNRVAAYRELGRESIPAVILDTEDDYVTEASALYANLFQPDLSDYEKYLGFKKLLLQTGKTQRELAQESGADEKSVSRWMSFDDLPEEVLSIIATEPSRLGGKAAMALASIAKEGKTEAVINAVQAIISGKLTQDAGVKYAKENKPEASKPARPQSIAIRSGKSVFCKMTAAKQTLRIDFPSEEQRIAVEEAIREVLDRLAKEAK</sequence>
<dbReference type="Pfam" id="PF02195">
    <property type="entry name" value="ParB_N"/>
    <property type="match status" value="1"/>
</dbReference>
<keyword evidence="2" id="KW-0175">Coiled coil</keyword>
<dbReference type="InterPro" id="IPR004437">
    <property type="entry name" value="ParB/RepB/Spo0J"/>
</dbReference>
<feature type="region of interest" description="Disordered" evidence="3">
    <location>
        <begin position="1"/>
        <end position="44"/>
    </location>
</feature>
<dbReference type="AlphaFoldDB" id="A0A239FHT5"/>
<dbReference type="InterPro" id="IPR050336">
    <property type="entry name" value="Chromosome_partition/occlusion"/>
</dbReference>
<dbReference type="PANTHER" id="PTHR33375:SF1">
    <property type="entry name" value="CHROMOSOME-PARTITIONING PROTEIN PARB-RELATED"/>
    <property type="match status" value="1"/>
</dbReference>
<evidence type="ECO:0000259" key="4">
    <source>
        <dbReference type="SMART" id="SM00470"/>
    </source>
</evidence>
<comment type="similarity">
    <text evidence="1">Belongs to the ParB family.</text>
</comment>
<evidence type="ECO:0000256" key="3">
    <source>
        <dbReference type="SAM" id="MobiDB-lite"/>
    </source>
</evidence>
<dbReference type="NCBIfam" id="TIGR00180">
    <property type="entry name" value="parB_part"/>
    <property type="match status" value="1"/>
</dbReference>
<dbReference type="Proteomes" id="UP000198284">
    <property type="component" value="Unassembled WGS sequence"/>
</dbReference>
<dbReference type="SMART" id="SM00470">
    <property type="entry name" value="ParB"/>
    <property type="match status" value="1"/>
</dbReference>
<organism evidence="5 6">
    <name type="scientific">Noviherbaspirillum humi</name>
    <dbReference type="NCBI Taxonomy" id="1688639"/>
    <lineage>
        <taxon>Bacteria</taxon>
        <taxon>Pseudomonadati</taxon>
        <taxon>Pseudomonadota</taxon>
        <taxon>Betaproteobacteria</taxon>
        <taxon>Burkholderiales</taxon>
        <taxon>Oxalobacteraceae</taxon>
        <taxon>Noviherbaspirillum</taxon>
    </lineage>
</organism>
<dbReference type="EMBL" id="FZOT01000003">
    <property type="protein sequence ID" value="SNS55624.1"/>
    <property type="molecule type" value="Genomic_DNA"/>
</dbReference>
<keyword evidence="6" id="KW-1185">Reference proteome</keyword>
<dbReference type="SUPFAM" id="SSF109709">
    <property type="entry name" value="KorB DNA-binding domain-like"/>
    <property type="match status" value="1"/>
</dbReference>
<evidence type="ECO:0000313" key="6">
    <source>
        <dbReference type="Proteomes" id="UP000198284"/>
    </source>
</evidence>
<dbReference type="GO" id="GO:0003677">
    <property type="term" value="F:DNA binding"/>
    <property type="evidence" value="ECO:0007669"/>
    <property type="project" value="InterPro"/>
</dbReference>
<accession>A0A239FHT5</accession>
<dbReference type="InterPro" id="IPR036086">
    <property type="entry name" value="ParB/Sulfiredoxin_sf"/>
</dbReference>
<dbReference type="SUPFAM" id="SSF110849">
    <property type="entry name" value="ParB/Sulfiredoxin"/>
    <property type="match status" value="1"/>
</dbReference>